<evidence type="ECO:0000256" key="1">
    <source>
        <dbReference type="SAM" id="MobiDB-lite"/>
    </source>
</evidence>
<proteinExistence type="predicted"/>
<name>A0A286UPD2_9AGAM</name>
<accession>A0A286UPD2</accession>
<reference evidence="2 3" key="1">
    <citation type="journal article" date="2017" name="Mol. Ecol.">
        <title>Comparative and population genomic landscape of Phellinus noxius: A hypervariable fungus causing root rot in trees.</title>
        <authorList>
            <person name="Chung C.L."/>
            <person name="Lee T.J."/>
            <person name="Akiba M."/>
            <person name="Lee H.H."/>
            <person name="Kuo T.H."/>
            <person name="Liu D."/>
            <person name="Ke H.M."/>
            <person name="Yokoi T."/>
            <person name="Roa M.B."/>
            <person name="Lu M.J."/>
            <person name="Chang Y.Y."/>
            <person name="Ann P.J."/>
            <person name="Tsai J.N."/>
            <person name="Chen C.Y."/>
            <person name="Tzean S.S."/>
            <person name="Ota Y."/>
            <person name="Hattori T."/>
            <person name="Sahashi N."/>
            <person name="Liou R.F."/>
            <person name="Kikuchi T."/>
            <person name="Tsai I.J."/>
        </authorList>
    </citation>
    <scope>NUCLEOTIDE SEQUENCE [LARGE SCALE GENOMIC DNA]</scope>
    <source>
        <strain evidence="2 3">FFPRI411160</strain>
    </source>
</reference>
<protein>
    <recommendedName>
        <fullName evidence="4">BTB domain-containing protein</fullName>
    </recommendedName>
</protein>
<evidence type="ECO:0000313" key="2">
    <source>
        <dbReference type="EMBL" id="PAV21399.1"/>
    </source>
</evidence>
<organism evidence="2 3">
    <name type="scientific">Pyrrhoderma noxium</name>
    <dbReference type="NCBI Taxonomy" id="2282107"/>
    <lineage>
        <taxon>Eukaryota</taxon>
        <taxon>Fungi</taxon>
        <taxon>Dikarya</taxon>
        <taxon>Basidiomycota</taxon>
        <taxon>Agaricomycotina</taxon>
        <taxon>Agaricomycetes</taxon>
        <taxon>Hymenochaetales</taxon>
        <taxon>Hymenochaetaceae</taxon>
        <taxon>Pyrrhoderma</taxon>
    </lineage>
</organism>
<dbReference type="EMBL" id="NBII01000003">
    <property type="protein sequence ID" value="PAV21399.1"/>
    <property type="molecule type" value="Genomic_DNA"/>
</dbReference>
<dbReference type="Proteomes" id="UP000217199">
    <property type="component" value="Unassembled WGS sequence"/>
</dbReference>
<gene>
    <name evidence="2" type="ORF">PNOK_0402600</name>
</gene>
<dbReference type="AlphaFoldDB" id="A0A286UPD2"/>
<keyword evidence="3" id="KW-1185">Reference proteome</keyword>
<evidence type="ECO:0000313" key="3">
    <source>
        <dbReference type="Proteomes" id="UP000217199"/>
    </source>
</evidence>
<comment type="caution">
    <text evidence="2">The sequence shown here is derived from an EMBL/GenBank/DDBJ whole genome shotgun (WGS) entry which is preliminary data.</text>
</comment>
<dbReference type="InParanoid" id="A0A286UPD2"/>
<evidence type="ECO:0008006" key="4">
    <source>
        <dbReference type="Google" id="ProtNLM"/>
    </source>
</evidence>
<dbReference type="STRING" id="2282107.A0A286UPD2"/>
<dbReference type="OrthoDB" id="3265815at2759"/>
<sequence>MDPIVAFGLSDITDITSDWDAVSSMALDEQPSLCADSSTTSSKSDRGFSPGAVLTPPDSNASSPIENNKVEGNACISVSTTFFPSANIDTLPTDIIILASDSVFFYVSSERLLSASSNNFNGRLPVKGDTIDAEPIISLPESSAVLNIVLHTAYNMSCLHYAPSLADLEAAVSSMKLYGLHPQKFIVPNTPLFLTLLTYAPISPLDLYALSASNDLHDLAVTTSSHLLSFQLPTLTDALAEKIGPIYLKKLFFLHLGRTDALKRLILTPPHPHAPTPHCDFTEQKKITRAWALASAYLTWDARPDLSVSSLESALNPLADHLTCDECRKTLRDRIRDVVIQWAQVKPTI</sequence>
<feature type="region of interest" description="Disordered" evidence="1">
    <location>
        <begin position="33"/>
        <end position="65"/>
    </location>
</feature>